<sequence>MSTSTVAQGDISAEELQSRLTPSMEVQIVDVRTPAEFETAHIAGSRNLPLDVLREHRAEAAKRLGGEVVLVCQSGQRAATAKGLLHESGFDAGRVLQGGVAEWQKRGFDVSRGEQRWEMERQVRLVAGSVVLGSVLSSVAVPQLKWVAAAIGGGLTFAAVSNTCAMASALAKLPYNRGPEQDAKRLVDALGDG</sequence>
<protein>
    <submittedName>
        <fullName evidence="2">Rhodanese-like domain-containing protein</fullName>
    </submittedName>
</protein>
<dbReference type="AlphaFoldDB" id="A0A9X3C396"/>
<dbReference type="PANTHER" id="PTHR43031:SF1">
    <property type="entry name" value="PYRIDINE NUCLEOTIDE-DISULPHIDE OXIDOREDUCTASE"/>
    <property type="match status" value="1"/>
</dbReference>
<dbReference type="EMBL" id="JACKVK010000013">
    <property type="protein sequence ID" value="MCV7424028.1"/>
    <property type="molecule type" value="Genomic_DNA"/>
</dbReference>
<dbReference type="Pfam" id="PF00581">
    <property type="entry name" value="Rhodanese"/>
    <property type="match status" value="1"/>
</dbReference>
<dbReference type="InterPro" id="IPR036873">
    <property type="entry name" value="Rhodanese-like_dom_sf"/>
</dbReference>
<dbReference type="Gene3D" id="3.40.250.10">
    <property type="entry name" value="Rhodanese-like domain"/>
    <property type="match status" value="1"/>
</dbReference>
<reference evidence="2" key="2">
    <citation type="journal article" date="2022" name="BMC Genomics">
        <title>Comparative genome analysis of mycobacteria focusing on tRNA and non-coding RNA.</title>
        <authorList>
            <person name="Behra P.R.K."/>
            <person name="Pettersson B.M.F."/>
            <person name="Ramesh M."/>
            <person name="Das S."/>
            <person name="Dasgupta S."/>
            <person name="Kirsebom L.A."/>
        </authorList>
    </citation>
    <scope>NUCLEOTIDE SEQUENCE</scope>
    <source>
        <strain evidence="2">DSM 44838</strain>
    </source>
</reference>
<dbReference type="Gene3D" id="6.10.140.1340">
    <property type="match status" value="1"/>
</dbReference>
<name>A0A9X3C396_9MYCO</name>
<proteinExistence type="predicted"/>
<dbReference type="Proteomes" id="UP001141629">
    <property type="component" value="Unassembled WGS sequence"/>
</dbReference>
<dbReference type="PROSITE" id="PS50206">
    <property type="entry name" value="RHODANESE_3"/>
    <property type="match status" value="1"/>
</dbReference>
<dbReference type="PANTHER" id="PTHR43031">
    <property type="entry name" value="FAD-DEPENDENT OXIDOREDUCTASE"/>
    <property type="match status" value="1"/>
</dbReference>
<dbReference type="SUPFAM" id="SSF52821">
    <property type="entry name" value="Rhodanese/Cell cycle control phosphatase"/>
    <property type="match status" value="1"/>
</dbReference>
<dbReference type="InterPro" id="IPR001763">
    <property type="entry name" value="Rhodanese-like_dom"/>
</dbReference>
<feature type="domain" description="Rhodanese" evidence="1">
    <location>
        <begin position="22"/>
        <end position="112"/>
    </location>
</feature>
<dbReference type="InterPro" id="IPR050229">
    <property type="entry name" value="GlpE_sulfurtransferase"/>
</dbReference>
<evidence type="ECO:0000313" key="3">
    <source>
        <dbReference type="Proteomes" id="UP001141629"/>
    </source>
</evidence>
<evidence type="ECO:0000313" key="2">
    <source>
        <dbReference type="EMBL" id="MCV7424028.1"/>
    </source>
</evidence>
<reference evidence="2" key="1">
    <citation type="submission" date="2020-07" db="EMBL/GenBank/DDBJ databases">
        <authorList>
            <person name="Pettersson B.M.F."/>
            <person name="Behra P.R.K."/>
            <person name="Ramesh M."/>
            <person name="Das S."/>
            <person name="Dasgupta S."/>
            <person name="Kirsebom L.A."/>
        </authorList>
    </citation>
    <scope>NUCLEOTIDE SEQUENCE</scope>
    <source>
        <strain evidence="2">DSM 44838</strain>
    </source>
</reference>
<organism evidence="2 3">
    <name type="scientific">Mycobacterium yunnanensis</name>
    <dbReference type="NCBI Taxonomy" id="368477"/>
    <lineage>
        <taxon>Bacteria</taxon>
        <taxon>Bacillati</taxon>
        <taxon>Actinomycetota</taxon>
        <taxon>Actinomycetes</taxon>
        <taxon>Mycobacteriales</taxon>
        <taxon>Mycobacteriaceae</taxon>
        <taxon>Mycobacterium</taxon>
    </lineage>
</organism>
<keyword evidence="3" id="KW-1185">Reference proteome</keyword>
<dbReference type="InterPro" id="IPR021309">
    <property type="entry name" value="YgaP-like_TM"/>
</dbReference>
<evidence type="ECO:0000259" key="1">
    <source>
        <dbReference type="PROSITE" id="PS50206"/>
    </source>
</evidence>
<dbReference type="RefSeq" id="WP_263999005.1">
    <property type="nucleotide sequence ID" value="NZ_JACKVK010000013.1"/>
</dbReference>
<dbReference type="SMART" id="SM00450">
    <property type="entry name" value="RHOD"/>
    <property type="match status" value="1"/>
</dbReference>
<accession>A0A9X3C396</accession>
<dbReference type="CDD" id="cd00158">
    <property type="entry name" value="RHOD"/>
    <property type="match status" value="1"/>
</dbReference>
<dbReference type="Pfam" id="PF11127">
    <property type="entry name" value="YgaP-like_TM"/>
    <property type="match status" value="1"/>
</dbReference>
<gene>
    <name evidence="2" type="ORF">H7K45_26080</name>
</gene>
<comment type="caution">
    <text evidence="2">The sequence shown here is derived from an EMBL/GenBank/DDBJ whole genome shotgun (WGS) entry which is preliminary data.</text>
</comment>